<dbReference type="InterPro" id="IPR036322">
    <property type="entry name" value="WD40_repeat_dom_sf"/>
</dbReference>
<dbReference type="InterPro" id="IPR045851">
    <property type="entry name" value="AMP-bd_C_sf"/>
</dbReference>
<dbReference type="PROSITE" id="PS50294">
    <property type="entry name" value="WD_REPEATS_REGION"/>
    <property type="match status" value="2"/>
</dbReference>
<dbReference type="InterPro" id="IPR019775">
    <property type="entry name" value="WD40_repeat_CS"/>
</dbReference>
<feature type="region of interest" description="Disordered" evidence="4">
    <location>
        <begin position="985"/>
        <end position="1015"/>
    </location>
</feature>
<dbReference type="AlphaFoldDB" id="A0A177C3S7"/>
<gene>
    <name evidence="7" type="ORF">CC84DRAFT_1179082</name>
</gene>
<dbReference type="PANTHER" id="PTHR24096:SF422">
    <property type="entry name" value="BCDNA.GH02901"/>
    <property type="match status" value="1"/>
</dbReference>
<feature type="repeat" description="WD" evidence="3">
    <location>
        <begin position="886"/>
        <end position="919"/>
    </location>
</feature>
<dbReference type="Pfam" id="PF00501">
    <property type="entry name" value="AMP-binding"/>
    <property type="match status" value="1"/>
</dbReference>
<keyword evidence="2" id="KW-0677">Repeat</keyword>
<organism evidence="7 8">
    <name type="scientific">Paraphaeosphaeria sporulosa</name>
    <dbReference type="NCBI Taxonomy" id="1460663"/>
    <lineage>
        <taxon>Eukaryota</taxon>
        <taxon>Fungi</taxon>
        <taxon>Dikarya</taxon>
        <taxon>Ascomycota</taxon>
        <taxon>Pezizomycotina</taxon>
        <taxon>Dothideomycetes</taxon>
        <taxon>Pleosporomycetidae</taxon>
        <taxon>Pleosporales</taxon>
        <taxon>Massarineae</taxon>
        <taxon>Didymosphaeriaceae</taxon>
        <taxon>Paraphaeosphaeria</taxon>
    </lineage>
</organism>
<feature type="repeat" description="WD" evidence="3">
    <location>
        <begin position="790"/>
        <end position="823"/>
    </location>
</feature>
<dbReference type="SUPFAM" id="SSF56801">
    <property type="entry name" value="Acetyl-CoA synthetase-like"/>
    <property type="match status" value="1"/>
</dbReference>
<dbReference type="Gene3D" id="3.40.50.12780">
    <property type="entry name" value="N-terminal domain of ligase-like"/>
    <property type="match status" value="1"/>
</dbReference>
<evidence type="ECO:0000256" key="2">
    <source>
        <dbReference type="ARBA" id="ARBA00022737"/>
    </source>
</evidence>
<evidence type="ECO:0000259" key="6">
    <source>
        <dbReference type="Pfam" id="PF13193"/>
    </source>
</evidence>
<dbReference type="PANTHER" id="PTHR24096">
    <property type="entry name" value="LONG-CHAIN-FATTY-ACID--COA LIGASE"/>
    <property type="match status" value="1"/>
</dbReference>
<evidence type="ECO:0000256" key="3">
    <source>
        <dbReference type="PROSITE-ProRule" id="PRU00221"/>
    </source>
</evidence>
<dbReference type="SUPFAM" id="SSF50978">
    <property type="entry name" value="WD40 repeat-like"/>
    <property type="match status" value="1"/>
</dbReference>
<dbReference type="InterPro" id="IPR000873">
    <property type="entry name" value="AMP-dep_synth/lig_dom"/>
</dbReference>
<dbReference type="RefSeq" id="XP_018032500.1">
    <property type="nucleotide sequence ID" value="XM_018180385.1"/>
</dbReference>
<evidence type="ECO:0000256" key="4">
    <source>
        <dbReference type="SAM" id="MobiDB-lite"/>
    </source>
</evidence>
<protein>
    <submittedName>
        <fullName evidence="7">Acetyl-CoA synthetase-like protein</fullName>
    </submittedName>
</protein>
<dbReference type="Gene3D" id="2.130.10.10">
    <property type="entry name" value="YVTN repeat-like/Quinoprotein amine dehydrogenase"/>
    <property type="match status" value="1"/>
</dbReference>
<dbReference type="Pfam" id="PF00400">
    <property type="entry name" value="WD40"/>
    <property type="match status" value="2"/>
</dbReference>
<dbReference type="Gene3D" id="3.30.300.30">
    <property type="match status" value="1"/>
</dbReference>
<dbReference type="PROSITE" id="PS50082">
    <property type="entry name" value="WD_REPEATS_2"/>
    <property type="match status" value="2"/>
</dbReference>
<sequence length="1169" mass="125639">MSLSRSRVAALVLGSSELQPRLFPNCPSYLKACPVSFCLSVFVANAVVPSPTLDTMPFYPPSWVPKLPFDPPDSISIADFIFDENYGRHPLGYSRPMFTCGITGKEYSSLEVKERVDYLARGLAKEFGWRPNEGSEWDKVIGVFSVNTLDTAPLAWATHRLGGIQTPANAAYSAAELEYQLKNSGAKCLFTCVPLLETAKIAAKKCGIPDNRIYILEVPKELTGGKGTPAGMKTVDDFIREGAKLDRLEPLNLASGEGAKKTAFLCYSSGTSGLAKGVMISHRNVIANTMQITAYDAPARKKLQQPGTQSDYTENGLGLLPMSHIYSLIVICHVSAYRGDGVIVLPKFDFAQMLGSIQKFKINSLYLVPPIIILMAKDKSTREKFDLSSVWAIFTGAAPLGKETADELQAIYPDWKIRQGYGLTETCTVVCSTSPQDIWFGSSGSLLPGIECKIVTTEGNEVTGPTRKLFKMVGCRGPEQSRRRLTSAGYMRTGDEAVIRKAPSGNEHVFIVDRIKELIKVKGHQVAPAELEAHLLTHPAVNDCAVIQVPDEKSGEVPKAFVVKSASISAEESDRIVARSIQKHVEEHKARYKWITGGIEFIDVIPKSPSGKILRRMLRDKEKEKRRQTGSKLYHVIQFLSIRVTSAVYPTSTRWCTGAAEAKTYDMAHPDPNAPHHDDEDVHEENEMLDADEADEEIVDDGDVPMESDDEGEGQEIQMTINLQNDSAAHFDKHTDSIFCIAQHPVHANIVATGGGDDVGYVFDTSSAPAAPQPNGQPQEREGLKELLKLEGHKDSINAITFSEPKGQFVATAGLDGKVRVWQGVPDGTKWKFLAEAQEVEEINWLIANPSPNHPNVVALGANDGSVWVYQLATDKGSELQVLQAYYLHTETCTAGAWSPDGNLLATVSEDSSLYVWDVFGEAAAQGLTSSTNSQAVVGLTGVDERFRVEGGLYTVAIAPSGTFLTVGGPEGHVRVIGLPRLSATSEAGTSSGGQGASAKAGGGKQAAAKGGASSAGQTGQILASLQAGTDNVETLSYSSPPLTLMAAGNVDGSITLFDTAHRFAIRRRIEDAHADEDFPHAVVKVEFLRKEGAGAWILTSAGYDGTLKRWDARGGTAAAAKGLIGEWKGHRGGGEGGGIMGFVQGGDGSKVVTAGDDGVALLFSTPLP</sequence>
<dbReference type="SMART" id="SM00320">
    <property type="entry name" value="WD40"/>
    <property type="match status" value="7"/>
</dbReference>
<dbReference type="InterPro" id="IPR042099">
    <property type="entry name" value="ANL_N_sf"/>
</dbReference>
<proteinExistence type="predicted"/>
<dbReference type="InterPro" id="IPR015943">
    <property type="entry name" value="WD40/YVTN_repeat-like_dom_sf"/>
</dbReference>
<dbReference type="InParanoid" id="A0A177C3S7"/>
<feature type="compositionally biased region" description="Low complexity" evidence="4">
    <location>
        <begin position="1006"/>
        <end position="1015"/>
    </location>
</feature>
<dbReference type="GO" id="GO:0016405">
    <property type="term" value="F:CoA-ligase activity"/>
    <property type="evidence" value="ECO:0007669"/>
    <property type="project" value="TreeGrafter"/>
</dbReference>
<evidence type="ECO:0000256" key="1">
    <source>
        <dbReference type="ARBA" id="ARBA00022574"/>
    </source>
</evidence>
<dbReference type="PROSITE" id="PS00455">
    <property type="entry name" value="AMP_BINDING"/>
    <property type="match status" value="1"/>
</dbReference>
<feature type="domain" description="AMP-dependent synthetase/ligase" evidence="5">
    <location>
        <begin position="104"/>
        <end position="462"/>
    </location>
</feature>
<dbReference type="OrthoDB" id="6509636at2759"/>
<dbReference type="InterPro" id="IPR025110">
    <property type="entry name" value="AMP-bd_C"/>
</dbReference>
<keyword evidence="1 3" id="KW-0853">WD repeat</keyword>
<dbReference type="InterPro" id="IPR020845">
    <property type="entry name" value="AMP-binding_CS"/>
</dbReference>
<evidence type="ECO:0000313" key="8">
    <source>
        <dbReference type="Proteomes" id="UP000077069"/>
    </source>
</evidence>
<dbReference type="CDD" id="cd05911">
    <property type="entry name" value="Firefly_Luc_like"/>
    <property type="match status" value="1"/>
</dbReference>
<keyword evidence="8" id="KW-1185">Reference proteome</keyword>
<name>A0A177C3S7_9PLEO</name>
<feature type="compositionally biased region" description="Gly residues" evidence="4">
    <location>
        <begin position="991"/>
        <end position="1005"/>
    </location>
</feature>
<dbReference type="STRING" id="1460663.A0A177C3S7"/>
<evidence type="ECO:0000259" key="5">
    <source>
        <dbReference type="Pfam" id="PF00501"/>
    </source>
</evidence>
<accession>A0A177C3S7</accession>
<dbReference type="EMBL" id="KV441556">
    <property type="protein sequence ID" value="OAG02135.1"/>
    <property type="molecule type" value="Genomic_DNA"/>
</dbReference>
<dbReference type="Proteomes" id="UP000077069">
    <property type="component" value="Unassembled WGS sequence"/>
</dbReference>
<dbReference type="PROSITE" id="PS00678">
    <property type="entry name" value="WD_REPEATS_1"/>
    <property type="match status" value="1"/>
</dbReference>
<reference evidence="7 8" key="1">
    <citation type="submission" date="2016-05" db="EMBL/GenBank/DDBJ databases">
        <title>Comparative analysis of secretome profiles of manganese(II)-oxidizing ascomycete fungi.</title>
        <authorList>
            <consortium name="DOE Joint Genome Institute"/>
            <person name="Zeiner C.A."/>
            <person name="Purvine S.O."/>
            <person name="Zink E.M."/>
            <person name="Wu S."/>
            <person name="Pasa-Tolic L."/>
            <person name="Chaput D.L."/>
            <person name="Haridas S."/>
            <person name="Grigoriev I.V."/>
            <person name="Santelli C.M."/>
            <person name="Hansel C.M."/>
        </authorList>
    </citation>
    <scope>NUCLEOTIDE SEQUENCE [LARGE SCALE GENOMIC DNA]</scope>
    <source>
        <strain evidence="7 8">AP3s5-JAC2a</strain>
    </source>
</reference>
<dbReference type="GeneID" id="28763871"/>
<dbReference type="InterPro" id="IPR001680">
    <property type="entry name" value="WD40_rpt"/>
</dbReference>
<evidence type="ECO:0000313" key="7">
    <source>
        <dbReference type="EMBL" id="OAG02135.1"/>
    </source>
</evidence>
<dbReference type="Pfam" id="PF13193">
    <property type="entry name" value="AMP-binding_C"/>
    <property type="match status" value="1"/>
</dbReference>
<feature type="domain" description="AMP-binding enzyme C-terminal" evidence="6">
    <location>
        <begin position="530"/>
        <end position="612"/>
    </location>
</feature>